<name>A0ABP7IN31_9ACTN</name>
<dbReference type="EMBL" id="BAABDE010000025">
    <property type="protein sequence ID" value="GAA3822347.1"/>
    <property type="molecule type" value="Genomic_DNA"/>
</dbReference>
<organism evidence="2 3">
    <name type="scientific">Streptomyces coacervatus</name>
    <dbReference type="NCBI Taxonomy" id="647381"/>
    <lineage>
        <taxon>Bacteria</taxon>
        <taxon>Bacillati</taxon>
        <taxon>Actinomycetota</taxon>
        <taxon>Actinomycetes</taxon>
        <taxon>Kitasatosporales</taxon>
        <taxon>Streptomycetaceae</taxon>
        <taxon>Streptomyces</taxon>
    </lineage>
</organism>
<feature type="chain" id="PRO_5046688814" evidence="1">
    <location>
        <begin position="29"/>
        <end position="192"/>
    </location>
</feature>
<evidence type="ECO:0000313" key="3">
    <source>
        <dbReference type="Proteomes" id="UP001501009"/>
    </source>
</evidence>
<evidence type="ECO:0000313" key="2">
    <source>
        <dbReference type="EMBL" id="GAA3822347.1"/>
    </source>
</evidence>
<sequence length="192" mass="20707">MAKMTVRRRAALVVAAGIVGALSGTGNAAARSAAASTAVYDCRYDAVSVSDAAGSVVPTARKTGVPLHAHLRVHNTEAVTLTKATYVYAIGNLTRNRGPAPIVQWRIGKGHWHKMGLHWNNRTNGSLPLWNSGTLSLGSIPARGTVTTEISVTFPKRSVKAVYDDFLDIHSGSCGKTRLDWYEGNGFEYWPW</sequence>
<accession>A0ABP7IN31</accession>
<keyword evidence="3" id="KW-1185">Reference proteome</keyword>
<reference evidence="3" key="1">
    <citation type="journal article" date="2019" name="Int. J. Syst. Evol. Microbiol.">
        <title>The Global Catalogue of Microorganisms (GCM) 10K type strain sequencing project: providing services to taxonomists for standard genome sequencing and annotation.</title>
        <authorList>
            <consortium name="The Broad Institute Genomics Platform"/>
            <consortium name="The Broad Institute Genome Sequencing Center for Infectious Disease"/>
            <person name="Wu L."/>
            <person name="Ma J."/>
        </authorList>
    </citation>
    <scope>NUCLEOTIDE SEQUENCE [LARGE SCALE GENOMIC DNA]</scope>
    <source>
        <strain evidence="3">JCM 17138</strain>
    </source>
</reference>
<feature type="signal peptide" evidence="1">
    <location>
        <begin position="1"/>
        <end position="28"/>
    </location>
</feature>
<dbReference type="Proteomes" id="UP001501009">
    <property type="component" value="Unassembled WGS sequence"/>
</dbReference>
<proteinExistence type="predicted"/>
<evidence type="ECO:0000256" key="1">
    <source>
        <dbReference type="SAM" id="SignalP"/>
    </source>
</evidence>
<comment type="caution">
    <text evidence="2">The sequence shown here is derived from an EMBL/GenBank/DDBJ whole genome shotgun (WGS) entry which is preliminary data.</text>
</comment>
<gene>
    <name evidence="2" type="ORF">GCM10022403_064800</name>
</gene>
<keyword evidence="1" id="KW-0732">Signal</keyword>
<protein>
    <submittedName>
        <fullName evidence="2">Uncharacterized protein</fullName>
    </submittedName>
</protein>
<dbReference type="RefSeq" id="WP_275774997.1">
    <property type="nucleotide sequence ID" value="NZ_BAABDE010000025.1"/>
</dbReference>